<protein>
    <recommendedName>
        <fullName evidence="1">Heterokaryon incompatibility domain-containing protein</fullName>
    </recommendedName>
</protein>
<gene>
    <name evidence="2" type="ORF">GP486_002029</name>
</gene>
<dbReference type="Pfam" id="PF06985">
    <property type="entry name" value="HET"/>
    <property type="match status" value="1"/>
</dbReference>
<name>A0A9P8RSG9_9PEZI</name>
<reference evidence="2" key="1">
    <citation type="submission" date="2021-03" db="EMBL/GenBank/DDBJ databases">
        <title>Comparative genomics and phylogenomic investigation of the class Geoglossomycetes provide insights into ecological specialization and systematics.</title>
        <authorList>
            <person name="Melie T."/>
            <person name="Pirro S."/>
            <person name="Miller A.N."/>
            <person name="Quandt A."/>
        </authorList>
    </citation>
    <scope>NUCLEOTIDE SEQUENCE</scope>
    <source>
        <strain evidence="2">CAQ_001_2017</strain>
    </source>
</reference>
<feature type="domain" description="Heterokaryon incompatibility" evidence="1">
    <location>
        <begin position="298"/>
        <end position="378"/>
    </location>
</feature>
<organism evidence="2 3">
    <name type="scientific">Trichoglossum hirsutum</name>
    <dbReference type="NCBI Taxonomy" id="265104"/>
    <lineage>
        <taxon>Eukaryota</taxon>
        <taxon>Fungi</taxon>
        <taxon>Dikarya</taxon>
        <taxon>Ascomycota</taxon>
        <taxon>Pezizomycotina</taxon>
        <taxon>Geoglossomycetes</taxon>
        <taxon>Geoglossales</taxon>
        <taxon>Geoglossaceae</taxon>
        <taxon>Trichoglossum</taxon>
    </lineage>
</organism>
<proteinExistence type="predicted"/>
<evidence type="ECO:0000259" key="1">
    <source>
        <dbReference type="Pfam" id="PF06985"/>
    </source>
</evidence>
<dbReference type="InterPro" id="IPR010730">
    <property type="entry name" value="HET"/>
</dbReference>
<accession>A0A9P8RSG9</accession>
<evidence type="ECO:0000313" key="3">
    <source>
        <dbReference type="Proteomes" id="UP000750711"/>
    </source>
</evidence>
<dbReference type="AlphaFoldDB" id="A0A9P8RSG9"/>
<dbReference type="EMBL" id="JAGHQM010000207">
    <property type="protein sequence ID" value="KAH0563408.1"/>
    <property type="molecule type" value="Genomic_DNA"/>
</dbReference>
<evidence type="ECO:0000313" key="2">
    <source>
        <dbReference type="EMBL" id="KAH0563408.1"/>
    </source>
</evidence>
<keyword evidence="3" id="KW-1185">Reference proteome</keyword>
<dbReference type="PANTHER" id="PTHR33112:SF16">
    <property type="entry name" value="HETEROKARYON INCOMPATIBILITY DOMAIN-CONTAINING PROTEIN"/>
    <property type="match status" value="1"/>
</dbReference>
<dbReference type="Proteomes" id="UP000750711">
    <property type="component" value="Unassembled WGS sequence"/>
</dbReference>
<comment type="caution">
    <text evidence="2">The sequence shown here is derived from an EMBL/GenBank/DDBJ whole genome shotgun (WGS) entry which is preliminary data.</text>
</comment>
<dbReference type="PANTHER" id="PTHR33112">
    <property type="entry name" value="DOMAIN PROTEIN, PUTATIVE-RELATED"/>
    <property type="match status" value="1"/>
</dbReference>
<sequence>MLMRAGLVKKMTAIYNVGSYNPDSTVLRLNEMMKSIPKGKFHFRPIPSSYSIASTAAISDEAANNLIEHSLGVPAYVRHCRACFPVCRDLQVFSMPHNTNPAESKEYIRWVVNLQELVASAKWGCGLCGLMASRFFNDPGYSFIYFLGSENNPKPPFCCCAASEEVASEVLSAAERLQKFCEKHTGAQFTFIVQPTDYSIGTQGYGKIRFQVVSTTVRDSEWKSLLGFRREIVIEVYAHPGDIANKYLYYLPPNLEPGSEESFELARTWIKRCINTHPQCPKPVPTRLPTRVVESGFNISDLPKTIQDAVTVTRNLGLKYLWVDSLYILQDSEEDKLRELPRMADYYKNSSVTIAAGRSSCKDGFLQPRTVCEKHSKGKAIFASSKGDFLRGLLWSTYPTMKLLKPDKWSAPSWSWASTNNVVEYRRMPSDKAMEISKVNICRIKPKSPVAPLGEIAEAELEIQGPVLRPHKEFTVDLVRHENMIPEERDDKDWRAKIFDLESREWMPQPNSELWEPPKNHILLLLVVELTNRHGKAKTEVEGYGTISGLILAEVGEGKYERIGSFTGMLCKGNMAFQKEVETVTII</sequence>